<evidence type="ECO:0000256" key="1">
    <source>
        <dbReference type="SAM" id="Coils"/>
    </source>
</evidence>
<dbReference type="RefSeq" id="WP_193871203.1">
    <property type="nucleotide sequence ID" value="NZ_JADEWU010000069.1"/>
</dbReference>
<gene>
    <name evidence="2" type="ORF">IQ236_21670</name>
</gene>
<reference evidence="2 3" key="1">
    <citation type="submission" date="2020-10" db="EMBL/GenBank/DDBJ databases">
        <authorList>
            <person name="Castelo-Branco R."/>
            <person name="Eusebio N."/>
            <person name="Adriana R."/>
            <person name="Vieira A."/>
            <person name="Brugerolle De Fraissinette N."/>
            <person name="Rezende De Castro R."/>
            <person name="Schneider M.P."/>
            <person name="Vasconcelos V."/>
            <person name="Leao P.N."/>
        </authorList>
    </citation>
    <scope>NUCLEOTIDE SEQUENCE [LARGE SCALE GENOMIC DNA]</scope>
    <source>
        <strain evidence="2 3">LEGE 06226</strain>
    </source>
</reference>
<comment type="caution">
    <text evidence="2">The sequence shown here is derived from an EMBL/GenBank/DDBJ whole genome shotgun (WGS) entry which is preliminary data.</text>
</comment>
<accession>A0ABR9UH58</accession>
<evidence type="ECO:0000313" key="2">
    <source>
        <dbReference type="EMBL" id="MBE9145803.1"/>
    </source>
</evidence>
<evidence type="ECO:0008006" key="4">
    <source>
        <dbReference type="Google" id="ProtNLM"/>
    </source>
</evidence>
<evidence type="ECO:0000313" key="3">
    <source>
        <dbReference type="Proteomes" id="UP000640725"/>
    </source>
</evidence>
<dbReference type="Gene3D" id="3.40.50.300">
    <property type="entry name" value="P-loop containing nucleotide triphosphate hydrolases"/>
    <property type="match status" value="1"/>
</dbReference>
<keyword evidence="1" id="KW-0175">Coiled coil</keyword>
<feature type="coiled-coil region" evidence="1">
    <location>
        <begin position="519"/>
        <end position="570"/>
    </location>
</feature>
<sequence length="772" mass="90198">MYFPLNSPSISQIRAKFIIDKLANYPQNLSTINIFATGRTHSGKTTLGNRLLGIDYFLSTGHQDCTKEINLIEFPIGLKYFDLPGVCSDDLLENYNRVALNVKQFDDFPLVSEVKLLTYKKDQKPSEQNLTISHYESLNFQPDLIYYLIAPDKQFARGDRKYLRDLLKCHQNIIYVFNMFVNQQTGMSYFATEANIQDVATQIFKVHRDILGEGSQPTIVGVNCLTGEGISELLHQSQQMLSGQKGIIFQELINHQQQKTPDEYVSQVKRELIRIYAHSACERATGRDTCDQPLHKICYTLFDFLSSLPIQSEQADNSIAQQVNAIVQQILANPIEQNKSESFEDKIDYVNRAVDYILNESIQSFNELIKPYISEVQKQGYELRDQELEEWKQEKESYGEQLDSKWNLILAKNEDFNQINNSIESLYQEIENMKRKLNSRVEAHDANYVSILSRRQNLNSRIERWKDRLDRYNANIDRINRSSARLTYEAEQSIEQEKDYLKREQNSIQSEDSYIDSLVEDWQQEGERIDAEREKFNDKIDSFNQKIDKRDCLKSSIQELLKERNKFKKDAQDEINFWLQFLIAFENELGSLDEKINARIEEMNVHVREIRSRLSANYFEQFSDPEDAINELQEVVNRCLDELSVFESQIFTFHQELNHCIFRVNINKMVIQVLQKTTEHYFDETGEFEYRGSHYHYFSQHGITIGLALTIMTLMGFEGEYEEFYQGLLRQVEGLGYFPANPVESQILSLLESNINSLFDSSFEQVIRQAVL</sequence>
<organism evidence="2 3">
    <name type="scientific">Planktothrix mougeotii LEGE 06226</name>
    <dbReference type="NCBI Taxonomy" id="1828728"/>
    <lineage>
        <taxon>Bacteria</taxon>
        <taxon>Bacillati</taxon>
        <taxon>Cyanobacteriota</taxon>
        <taxon>Cyanophyceae</taxon>
        <taxon>Oscillatoriophycideae</taxon>
        <taxon>Oscillatoriales</taxon>
        <taxon>Microcoleaceae</taxon>
        <taxon>Planktothrix</taxon>
    </lineage>
</organism>
<protein>
    <recommendedName>
        <fullName evidence="4">G domain-containing protein</fullName>
    </recommendedName>
</protein>
<name>A0ABR9UH58_9CYAN</name>
<dbReference type="SUPFAM" id="SSF52540">
    <property type="entry name" value="P-loop containing nucleoside triphosphate hydrolases"/>
    <property type="match status" value="1"/>
</dbReference>
<dbReference type="CDD" id="cd00882">
    <property type="entry name" value="Ras_like_GTPase"/>
    <property type="match status" value="1"/>
</dbReference>
<proteinExistence type="predicted"/>
<feature type="coiled-coil region" evidence="1">
    <location>
        <begin position="416"/>
        <end position="482"/>
    </location>
</feature>
<dbReference type="InterPro" id="IPR027417">
    <property type="entry name" value="P-loop_NTPase"/>
</dbReference>
<dbReference type="Proteomes" id="UP000640725">
    <property type="component" value="Unassembled WGS sequence"/>
</dbReference>
<keyword evidence="3" id="KW-1185">Reference proteome</keyword>
<dbReference type="EMBL" id="JADEWU010000069">
    <property type="protein sequence ID" value="MBE9145803.1"/>
    <property type="molecule type" value="Genomic_DNA"/>
</dbReference>